<protein>
    <submittedName>
        <fullName evidence="2">Uncharacterized protein</fullName>
    </submittedName>
</protein>
<sequence length="263" mass="26844">MKITAPFRHPLATHPAGAVLGYRVDGRPIYAIAGGDGTGEGDGGQGDGGQGDGGQGDGPGTEGKGDGGQGPTGQQPGTEDESTLPAWAQAALKTARAEAGKARVTAKQKAADEARTDLLKQFTALIDPSKADQPATADQLTQQLAAEQAKARDVAVELAAYKAAQTEGARADRLLNSRAFADRLADLDPAGADFGDQLKAAIQAEVDSDPDLYKARPAGAARGGADFTGHQAGVSAAQFAAMGYAERAALFQTDPDTYRRLAG</sequence>
<accession>A0A6N9UAX4</accession>
<dbReference type="AlphaFoldDB" id="A0A6N9UAX4"/>
<gene>
    <name evidence="2" type="ORF">G3I29_31080</name>
</gene>
<feature type="compositionally biased region" description="Gly residues" evidence="1">
    <location>
        <begin position="34"/>
        <end position="71"/>
    </location>
</feature>
<dbReference type="EMBL" id="JAAGLQ010000648">
    <property type="protein sequence ID" value="NEA19819.1"/>
    <property type="molecule type" value="Genomic_DNA"/>
</dbReference>
<comment type="caution">
    <text evidence="2">The sequence shown here is derived from an EMBL/GenBank/DDBJ whole genome shotgun (WGS) entry which is preliminary data.</text>
</comment>
<organism evidence="2 3">
    <name type="scientific">Streptomyces halstedii</name>
    <dbReference type="NCBI Taxonomy" id="1944"/>
    <lineage>
        <taxon>Bacteria</taxon>
        <taxon>Bacillati</taxon>
        <taxon>Actinomycetota</taxon>
        <taxon>Actinomycetes</taxon>
        <taxon>Kitasatosporales</taxon>
        <taxon>Streptomycetaceae</taxon>
        <taxon>Streptomyces</taxon>
    </lineage>
</organism>
<feature type="region of interest" description="Disordered" evidence="1">
    <location>
        <begin position="32"/>
        <end position="86"/>
    </location>
</feature>
<dbReference type="RefSeq" id="WP_164349361.1">
    <property type="nucleotide sequence ID" value="NZ_JAAGLQ010000648.1"/>
</dbReference>
<name>A0A6N9UAX4_STRHA</name>
<evidence type="ECO:0000256" key="1">
    <source>
        <dbReference type="SAM" id="MobiDB-lite"/>
    </source>
</evidence>
<reference evidence="2 3" key="1">
    <citation type="submission" date="2020-01" db="EMBL/GenBank/DDBJ databases">
        <title>Insect and environment-associated Actinomycetes.</title>
        <authorList>
            <person name="Currrie C."/>
            <person name="Chevrette M."/>
            <person name="Carlson C."/>
            <person name="Stubbendieck R."/>
            <person name="Wendt-Pienkowski E."/>
        </authorList>
    </citation>
    <scope>NUCLEOTIDE SEQUENCE [LARGE SCALE GENOMIC DNA]</scope>
    <source>
        <strain evidence="2 3">SID11342</strain>
    </source>
</reference>
<proteinExistence type="predicted"/>
<evidence type="ECO:0000313" key="3">
    <source>
        <dbReference type="Proteomes" id="UP000471293"/>
    </source>
</evidence>
<evidence type="ECO:0000313" key="2">
    <source>
        <dbReference type="EMBL" id="NEA19819.1"/>
    </source>
</evidence>
<dbReference type="Proteomes" id="UP000471293">
    <property type="component" value="Unassembled WGS sequence"/>
</dbReference>